<keyword evidence="3" id="KW-0805">Transcription regulation</keyword>
<accession>A0A4S8JLW2</accession>
<keyword evidence="7" id="KW-0539">Nucleus</keyword>
<dbReference type="PANTHER" id="PTHR31713:SF43">
    <property type="entry name" value="CALMODULIN-BINDING PROTEIN 60 G"/>
    <property type="match status" value="1"/>
</dbReference>
<sequence length="624" mass="70705">MATKKRPLLTPGEEEREGGEGSRTIKRWRPLILEVMGEQHMKRFLTRLESVVRRAVQDEIRKLPVNWSLAAPSSDAELYQLQFQNGLPEKLYTLKPIRTKDQNLIQISIIDTTTGKRATSGPWSSVKVEVLALHGDFNCDGQKRWTKDEFNNHIVVAREGKGPLLSGKLVIQLTNGVGYLDNVSFSDNSIWTRSQKFRLALRLYKAEGAQEGISEPLRVKDRRGQLNEKHHPPSLTDEVWYLEKIRKDGSFHKRLVNAGIHCVKQFLQALSMDHDNLRKLLGNGESSKKGIAKRTWEAIVANARECPPGNELYSYNVVGQRVTLIFNSVYELLGAKLDGHYDTISNFSAPRKALVESWKRLAFKDTQSFNSDHMMVDNIIVPLSQEYDNLVSVSSSLGSRFPCPSDDAFGQVGFLNGPFAPYGEITNHLPQLEDTFSKYGVHPSKKFTCSQETENSCPVPTEIINLLVNHSTMCPPTPNGIQIPESSIQMENDELVTPVGIEQFFHDTSAMQSMQSFQAPGSFQATMFNSNDTVDEHTFQNEPCTSRLVERTLRKDEINKFIMENWQPNITTTLVATSIRKWVKLIAVAQVWNLYQQVSRCRKSWNCASENTEWSMYLNQSGDS</sequence>
<name>A0A4S8JLW2_MUSBA</name>
<evidence type="ECO:0000256" key="2">
    <source>
        <dbReference type="ARBA" id="ARBA00007214"/>
    </source>
</evidence>
<dbReference type="EMBL" id="PYDT01000004">
    <property type="protein sequence ID" value="THU62659.1"/>
    <property type="molecule type" value="Genomic_DNA"/>
</dbReference>
<evidence type="ECO:0008006" key="14">
    <source>
        <dbReference type="Google" id="ProtNLM"/>
    </source>
</evidence>
<keyword evidence="6" id="KW-0804">Transcription</keyword>
<evidence type="ECO:0000256" key="8">
    <source>
        <dbReference type="SAM" id="MobiDB-lite"/>
    </source>
</evidence>
<evidence type="ECO:0000313" key="13">
    <source>
        <dbReference type="Proteomes" id="UP000317650"/>
    </source>
</evidence>
<keyword evidence="13" id="KW-1185">Reference proteome</keyword>
<evidence type="ECO:0000256" key="5">
    <source>
        <dbReference type="ARBA" id="ARBA00023159"/>
    </source>
</evidence>
<dbReference type="AlphaFoldDB" id="A0A4S8JLW2"/>
<comment type="caution">
    <text evidence="12">The sequence shown here is derived from an EMBL/GenBank/DDBJ whole genome shotgun (WGS) entry which is preliminary data.</text>
</comment>
<dbReference type="GO" id="GO:0003700">
    <property type="term" value="F:DNA-binding transcription factor activity"/>
    <property type="evidence" value="ECO:0007669"/>
    <property type="project" value="TreeGrafter"/>
</dbReference>
<evidence type="ECO:0000256" key="1">
    <source>
        <dbReference type="ARBA" id="ARBA00004123"/>
    </source>
</evidence>
<dbReference type="GO" id="GO:0043565">
    <property type="term" value="F:sequence-specific DNA binding"/>
    <property type="evidence" value="ECO:0007669"/>
    <property type="project" value="TreeGrafter"/>
</dbReference>
<evidence type="ECO:0000256" key="3">
    <source>
        <dbReference type="ARBA" id="ARBA00023015"/>
    </source>
</evidence>
<feature type="domain" description="Calmodulin binding protein-like N-terminal" evidence="9">
    <location>
        <begin position="79"/>
        <end position="222"/>
    </location>
</feature>
<dbReference type="STRING" id="52838.A0A4S8JLW2"/>
<dbReference type="Pfam" id="PF07887">
    <property type="entry name" value="Calmodulin_bind"/>
    <property type="match status" value="1"/>
</dbReference>
<protein>
    <recommendedName>
        <fullName evidence="14">Calmodulin-binding protein</fullName>
    </recommendedName>
</protein>
<dbReference type="Pfam" id="PF20452">
    <property type="entry name" value="Calmod_bind_C"/>
    <property type="match status" value="1"/>
</dbReference>
<organism evidence="12 13">
    <name type="scientific">Musa balbisiana</name>
    <name type="common">Banana</name>
    <dbReference type="NCBI Taxonomy" id="52838"/>
    <lineage>
        <taxon>Eukaryota</taxon>
        <taxon>Viridiplantae</taxon>
        <taxon>Streptophyta</taxon>
        <taxon>Embryophyta</taxon>
        <taxon>Tracheophyta</taxon>
        <taxon>Spermatophyta</taxon>
        <taxon>Magnoliopsida</taxon>
        <taxon>Liliopsida</taxon>
        <taxon>Zingiberales</taxon>
        <taxon>Musaceae</taxon>
        <taxon>Musa</taxon>
    </lineage>
</organism>
<dbReference type="GO" id="GO:0005516">
    <property type="term" value="F:calmodulin binding"/>
    <property type="evidence" value="ECO:0007669"/>
    <property type="project" value="InterPro"/>
</dbReference>
<feature type="domain" description="Calmodulin binding protein C-terminal" evidence="11">
    <location>
        <begin position="311"/>
        <end position="368"/>
    </location>
</feature>
<dbReference type="InterPro" id="IPR046830">
    <property type="entry name" value="Calmod_bind_M"/>
</dbReference>
<dbReference type="PANTHER" id="PTHR31713">
    <property type="entry name" value="OS02G0177800 PROTEIN"/>
    <property type="match status" value="1"/>
</dbReference>
<keyword evidence="5" id="KW-0010">Activator</keyword>
<comment type="similarity">
    <text evidence="2">Belongs to the plant ACBP60 protein family.</text>
</comment>
<dbReference type="InterPro" id="IPR046831">
    <property type="entry name" value="Calmodulin_bind_N"/>
</dbReference>
<evidence type="ECO:0000313" key="12">
    <source>
        <dbReference type="EMBL" id="THU62659.1"/>
    </source>
</evidence>
<evidence type="ECO:0000259" key="9">
    <source>
        <dbReference type="Pfam" id="PF07887"/>
    </source>
</evidence>
<evidence type="ECO:0000256" key="7">
    <source>
        <dbReference type="ARBA" id="ARBA00023242"/>
    </source>
</evidence>
<dbReference type="InterPro" id="IPR046829">
    <property type="entry name" value="Calmod_bind_C"/>
</dbReference>
<feature type="domain" description="Calmodulin binding protein central" evidence="10">
    <location>
        <begin position="235"/>
        <end position="306"/>
    </location>
</feature>
<feature type="region of interest" description="Disordered" evidence="8">
    <location>
        <begin position="1"/>
        <end position="22"/>
    </location>
</feature>
<proteinExistence type="inferred from homology"/>
<dbReference type="GO" id="GO:0005634">
    <property type="term" value="C:nucleus"/>
    <property type="evidence" value="ECO:0007669"/>
    <property type="project" value="UniProtKB-SubCell"/>
</dbReference>
<dbReference type="GO" id="GO:0080142">
    <property type="term" value="P:regulation of salicylic acid biosynthetic process"/>
    <property type="evidence" value="ECO:0007669"/>
    <property type="project" value="TreeGrafter"/>
</dbReference>
<evidence type="ECO:0000259" key="11">
    <source>
        <dbReference type="Pfam" id="PF20452"/>
    </source>
</evidence>
<comment type="subcellular location">
    <subcellularLocation>
        <location evidence="1">Nucleus</location>
    </subcellularLocation>
</comment>
<dbReference type="Proteomes" id="UP000317650">
    <property type="component" value="Chromosome 1"/>
</dbReference>
<evidence type="ECO:0000256" key="6">
    <source>
        <dbReference type="ARBA" id="ARBA00023163"/>
    </source>
</evidence>
<gene>
    <name evidence="12" type="ORF">C4D60_Mb01t07410</name>
</gene>
<evidence type="ECO:0000259" key="10">
    <source>
        <dbReference type="Pfam" id="PF20451"/>
    </source>
</evidence>
<evidence type="ECO:0000256" key="4">
    <source>
        <dbReference type="ARBA" id="ARBA00023125"/>
    </source>
</evidence>
<reference evidence="12 13" key="1">
    <citation type="journal article" date="2019" name="Nat. Plants">
        <title>Genome sequencing of Musa balbisiana reveals subgenome evolution and function divergence in polyploid bananas.</title>
        <authorList>
            <person name="Yao X."/>
        </authorList>
    </citation>
    <scope>NUCLEOTIDE SEQUENCE [LARGE SCALE GENOMIC DNA]</scope>
    <source>
        <strain evidence="13">cv. DH-PKW</strain>
        <tissue evidence="12">Leaves</tissue>
    </source>
</reference>
<keyword evidence="4" id="KW-0238">DNA-binding</keyword>
<dbReference type="Pfam" id="PF20451">
    <property type="entry name" value="Calmod_bind_M"/>
    <property type="match status" value="1"/>
</dbReference>
<dbReference type="InterPro" id="IPR012416">
    <property type="entry name" value="CBP60"/>
</dbReference>